<dbReference type="GO" id="GO:0003848">
    <property type="term" value="F:2-amino-4-hydroxy-6-hydroxymethyldihydropteridine diphosphokinase activity"/>
    <property type="evidence" value="ECO:0007669"/>
    <property type="project" value="UniProtKB-EC"/>
</dbReference>
<evidence type="ECO:0000256" key="3">
    <source>
        <dbReference type="ARBA" id="ARBA00013253"/>
    </source>
</evidence>
<dbReference type="NCBIfam" id="TIGR01498">
    <property type="entry name" value="folK"/>
    <property type="match status" value="1"/>
</dbReference>
<accession>A0A7C1JK71</accession>
<name>A0A7C1JK71_9CHLR</name>
<keyword evidence="6 10" id="KW-0418">Kinase</keyword>
<evidence type="ECO:0000313" key="10">
    <source>
        <dbReference type="EMBL" id="HDX33501.1"/>
    </source>
</evidence>
<proteinExistence type="predicted"/>
<dbReference type="GO" id="GO:0046656">
    <property type="term" value="P:folic acid biosynthetic process"/>
    <property type="evidence" value="ECO:0007669"/>
    <property type="project" value="UniProtKB-KW"/>
</dbReference>
<dbReference type="InterPro" id="IPR000550">
    <property type="entry name" value="Hppk"/>
</dbReference>
<evidence type="ECO:0000259" key="9">
    <source>
        <dbReference type="PROSITE" id="PS00794"/>
    </source>
</evidence>
<dbReference type="EMBL" id="DSMG01000194">
    <property type="protein sequence ID" value="HDX33501.1"/>
    <property type="molecule type" value="Genomic_DNA"/>
</dbReference>
<sequence>MQVLITLGSNIDRERNIQRALAELERHPQLRVLAVSPVYITPAIGADGQPSAQPDFANAAVLAETDLDPATLRQTLRAIESAMGRVRTTDKFAARPIDLDLVFYGQEIIEVEGKQLPDPDVLRFAHIAIPLADIAGEWVHPQSGRTLAEIAADLMDRQMENHS</sequence>
<evidence type="ECO:0000256" key="2">
    <source>
        <dbReference type="ARBA" id="ARBA00005051"/>
    </source>
</evidence>
<dbReference type="GO" id="GO:0016301">
    <property type="term" value="F:kinase activity"/>
    <property type="evidence" value="ECO:0007669"/>
    <property type="project" value="UniProtKB-KW"/>
</dbReference>
<dbReference type="InterPro" id="IPR035907">
    <property type="entry name" value="Hppk_sf"/>
</dbReference>
<dbReference type="GO" id="GO:0046654">
    <property type="term" value="P:tetrahydrofolate biosynthetic process"/>
    <property type="evidence" value="ECO:0007669"/>
    <property type="project" value="UniProtKB-UniPathway"/>
</dbReference>
<dbReference type="SUPFAM" id="SSF55083">
    <property type="entry name" value="6-hydroxymethyl-7,8-dihydropterin pyrophosphokinase, HPPK"/>
    <property type="match status" value="1"/>
</dbReference>
<evidence type="ECO:0000256" key="5">
    <source>
        <dbReference type="ARBA" id="ARBA00022741"/>
    </source>
</evidence>
<feature type="domain" description="7,8-dihydro-6-hydroxymethylpterin-pyrophosphokinase" evidence="9">
    <location>
        <begin position="91"/>
        <end position="102"/>
    </location>
</feature>
<comment type="caution">
    <text evidence="10">The sequence shown here is derived from an EMBL/GenBank/DDBJ whole genome shotgun (WGS) entry which is preliminary data.</text>
</comment>
<dbReference type="PANTHER" id="PTHR43071:SF1">
    <property type="entry name" value="2-AMINO-4-HYDROXY-6-HYDROXYMETHYLDIHYDROPTERIDINE PYROPHOSPHOKINASE"/>
    <property type="match status" value="1"/>
</dbReference>
<dbReference type="Pfam" id="PF01288">
    <property type="entry name" value="HPPK"/>
    <property type="match status" value="1"/>
</dbReference>
<organism evidence="10">
    <name type="scientific">Caldilinea aerophila</name>
    <dbReference type="NCBI Taxonomy" id="133453"/>
    <lineage>
        <taxon>Bacteria</taxon>
        <taxon>Bacillati</taxon>
        <taxon>Chloroflexota</taxon>
        <taxon>Caldilineae</taxon>
        <taxon>Caldilineales</taxon>
        <taxon>Caldilineaceae</taxon>
        <taxon>Caldilinea</taxon>
    </lineage>
</organism>
<dbReference type="AlphaFoldDB" id="A0A7C1JK71"/>
<dbReference type="EC" id="2.7.6.3" evidence="3"/>
<comment type="pathway">
    <text evidence="2">Cofactor biosynthesis; tetrahydrofolate biosynthesis; 2-amino-4-hydroxy-6-hydroxymethyl-7,8-dihydropteridine diphosphate from 7,8-dihydroneopterin triphosphate: step 4/4.</text>
</comment>
<keyword evidence="5" id="KW-0547">Nucleotide-binding</keyword>
<dbReference type="GO" id="GO:0005524">
    <property type="term" value="F:ATP binding"/>
    <property type="evidence" value="ECO:0007669"/>
    <property type="project" value="UniProtKB-KW"/>
</dbReference>
<gene>
    <name evidence="10" type="primary">folK</name>
    <name evidence="10" type="ORF">ENQ20_18755</name>
</gene>
<evidence type="ECO:0000256" key="4">
    <source>
        <dbReference type="ARBA" id="ARBA00022679"/>
    </source>
</evidence>
<keyword evidence="4 10" id="KW-0808">Transferase</keyword>
<reference evidence="10" key="1">
    <citation type="journal article" date="2020" name="mSystems">
        <title>Genome- and Community-Level Interaction Insights into Carbon Utilization and Element Cycling Functions of Hydrothermarchaeota in Hydrothermal Sediment.</title>
        <authorList>
            <person name="Zhou Z."/>
            <person name="Liu Y."/>
            <person name="Xu W."/>
            <person name="Pan J."/>
            <person name="Luo Z.H."/>
            <person name="Li M."/>
        </authorList>
    </citation>
    <scope>NUCLEOTIDE SEQUENCE [LARGE SCALE GENOMIC DNA]</scope>
    <source>
        <strain evidence="10">SpSt-289</strain>
    </source>
</reference>
<evidence type="ECO:0000256" key="6">
    <source>
        <dbReference type="ARBA" id="ARBA00022777"/>
    </source>
</evidence>
<evidence type="ECO:0000256" key="7">
    <source>
        <dbReference type="ARBA" id="ARBA00022840"/>
    </source>
</evidence>
<keyword evidence="8" id="KW-0289">Folate biosynthesis</keyword>
<keyword evidence="7" id="KW-0067">ATP-binding</keyword>
<dbReference type="PANTHER" id="PTHR43071">
    <property type="entry name" value="2-AMINO-4-HYDROXY-6-HYDROXYMETHYLDIHYDROPTERIDINE PYROPHOSPHOKINASE"/>
    <property type="match status" value="1"/>
</dbReference>
<evidence type="ECO:0000256" key="8">
    <source>
        <dbReference type="ARBA" id="ARBA00022909"/>
    </source>
</evidence>
<dbReference type="UniPathway" id="UPA00077">
    <property type="reaction ID" value="UER00155"/>
</dbReference>
<evidence type="ECO:0000256" key="1">
    <source>
        <dbReference type="ARBA" id="ARBA00000198"/>
    </source>
</evidence>
<dbReference type="Gene3D" id="3.30.70.560">
    <property type="entry name" value="7,8-Dihydro-6-hydroxymethylpterin-pyrophosphokinase HPPK"/>
    <property type="match status" value="1"/>
</dbReference>
<dbReference type="PROSITE" id="PS00794">
    <property type="entry name" value="HPPK"/>
    <property type="match status" value="1"/>
</dbReference>
<comment type="catalytic activity">
    <reaction evidence="1">
        <text>6-hydroxymethyl-7,8-dihydropterin + ATP = (7,8-dihydropterin-6-yl)methyl diphosphate + AMP + H(+)</text>
        <dbReference type="Rhea" id="RHEA:11412"/>
        <dbReference type="ChEBI" id="CHEBI:15378"/>
        <dbReference type="ChEBI" id="CHEBI:30616"/>
        <dbReference type="ChEBI" id="CHEBI:44841"/>
        <dbReference type="ChEBI" id="CHEBI:72950"/>
        <dbReference type="ChEBI" id="CHEBI:456215"/>
        <dbReference type="EC" id="2.7.6.3"/>
    </reaction>
</comment>
<protein>
    <recommendedName>
        <fullName evidence="3">2-amino-4-hydroxy-6-hydroxymethyldihydropteridine diphosphokinase</fullName>
        <ecNumber evidence="3">2.7.6.3</ecNumber>
    </recommendedName>
</protein>